<dbReference type="Gene3D" id="1.10.150.240">
    <property type="entry name" value="Putative phosphatase, domain 2"/>
    <property type="match status" value="1"/>
</dbReference>
<dbReference type="PANTHER" id="PTHR43316:SF3">
    <property type="entry name" value="HALOACID DEHALOGENASE, TYPE II (AFU_ORTHOLOGUE AFUA_2G07750)-RELATED"/>
    <property type="match status" value="1"/>
</dbReference>
<gene>
    <name evidence="3" type="ORF">K933_01617</name>
</gene>
<dbReference type="AlphaFoldDB" id="V4HPQ4"/>
<comment type="similarity">
    <text evidence="1">Belongs to the HAD-like hydrolase superfamily. S-2-haloalkanoic acid dehalogenase family.</text>
</comment>
<dbReference type="PRINTS" id="PR00413">
    <property type="entry name" value="HADHALOGNASE"/>
</dbReference>
<dbReference type="NCBIfam" id="TIGR01428">
    <property type="entry name" value="HAD_type_II"/>
    <property type="match status" value="1"/>
</dbReference>
<evidence type="ECO:0000256" key="1">
    <source>
        <dbReference type="ARBA" id="ARBA00008106"/>
    </source>
</evidence>
<evidence type="ECO:0000256" key="2">
    <source>
        <dbReference type="ARBA" id="ARBA00022801"/>
    </source>
</evidence>
<reference evidence="3 4" key="1">
    <citation type="journal article" date="2013" name="Genome Announc.">
        <title>Draft Genome Sequence of 'Candidatus Halobonum tyrrellensis' Strain G22, Isolated from the Hypersaline Waters of Lake Tyrrell, Australia.</title>
        <authorList>
            <person name="Ugalde J.A."/>
            <person name="Narasingarao P."/>
            <person name="Kuo S."/>
            <person name="Podell S."/>
            <person name="Allen E.E."/>
        </authorList>
    </citation>
    <scope>NUCLEOTIDE SEQUENCE [LARGE SCALE GENOMIC DNA]</scope>
    <source>
        <strain evidence="3 4">G22</strain>
    </source>
</reference>
<dbReference type="RefSeq" id="WP_023392922.1">
    <property type="nucleotide sequence ID" value="NZ_ASGZ01000004.1"/>
</dbReference>
<dbReference type="SFLD" id="SFLDS00003">
    <property type="entry name" value="Haloacid_Dehalogenase"/>
    <property type="match status" value="1"/>
</dbReference>
<evidence type="ECO:0000313" key="3">
    <source>
        <dbReference type="EMBL" id="ESP89879.1"/>
    </source>
</evidence>
<protein>
    <submittedName>
        <fullName evidence="3">Haloacid dehalogenase, type II</fullName>
    </submittedName>
</protein>
<organism evidence="3 4">
    <name type="scientific">Candidatus Halobonum tyrrellensis G22</name>
    <dbReference type="NCBI Taxonomy" id="1324957"/>
    <lineage>
        <taxon>Archaea</taxon>
        <taxon>Methanobacteriati</taxon>
        <taxon>Methanobacteriota</taxon>
        <taxon>Stenosarchaea group</taxon>
        <taxon>Halobacteria</taxon>
        <taxon>Halobacteriales</taxon>
        <taxon>Haloferacaceae</taxon>
        <taxon>Candidatus Halobonum</taxon>
    </lineage>
</organism>
<dbReference type="InterPro" id="IPR051540">
    <property type="entry name" value="S-2-haloacid_dehalogenase"/>
</dbReference>
<comment type="caution">
    <text evidence="3">The sequence shown here is derived from an EMBL/GenBank/DDBJ whole genome shotgun (WGS) entry which is preliminary data.</text>
</comment>
<dbReference type="eggNOG" id="arCOG02291">
    <property type="taxonomic scope" value="Archaea"/>
</dbReference>
<dbReference type="Proteomes" id="UP000017840">
    <property type="component" value="Unassembled WGS sequence"/>
</dbReference>
<dbReference type="InterPro" id="IPR023214">
    <property type="entry name" value="HAD_sf"/>
</dbReference>
<dbReference type="PANTHER" id="PTHR43316">
    <property type="entry name" value="HYDROLASE, HALOACID DELAHOGENASE-RELATED"/>
    <property type="match status" value="1"/>
</dbReference>
<keyword evidence="2" id="KW-0378">Hydrolase</keyword>
<dbReference type="NCBIfam" id="TIGR01493">
    <property type="entry name" value="HAD-SF-IA-v2"/>
    <property type="match status" value="1"/>
</dbReference>
<dbReference type="PATRIC" id="fig|1324957.4.peg.336"/>
<dbReference type="Gene3D" id="3.40.50.1000">
    <property type="entry name" value="HAD superfamily/HAD-like"/>
    <property type="match status" value="1"/>
</dbReference>
<dbReference type="InterPro" id="IPR023198">
    <property type="entry name" value="PGP-like_dom2"/>
</dbReference>
<dbReference type="STRING" id="1324957.K933_01617"/>
<accession>V4HPQ4</accession>
<dbReference type="Pfam" id="PF00702">
    <property type="entry name" value="Hydrolase"/>
    <property type="match status" value="1"/>
</dbReference>
<name>V4HPQ4_9EURY</name>
<dbReference type="OrthoDB" id="316978at2157"/>
<sequence>MTETLCFDMYGTLCDTSSVRDALRRELDASEALVGKLDGTWRDKQLQYSYQAALMDAYRPFGEVTADALAYALDQWGVATDESTRGTLLAAYDRLDPYPDAVETLDRLSEAGHEVTVLSNGDPEMLSALASNAGLDDHLDRIVSADEASTFKPDPAVYDAAAERADRPLGDCRLVSGNAWDVAGASAAGMATAWVNRGGDPFERVGGEPSLEVDALAGVADELA</sequence>
<dbReference type="InterPro" id="IPR006328">
    <property type="entry name" value="2-HAD"/>
</dbReference>
<dbReference type="InterPro" id="IPR036412">
    <property type="entry name" value="HAD-like_sf"/>
</dbReference>
<dbReference type="GO" id="GO:0019120">
    <property type="term" value="F:hydrolase activity, acting on acid halide bonds, in C-halide compounds"/>
    <property type="evidence" value="ECO:0007669"/>
    <property type="project" value="InterPro"/>
</dbReference>
<dbReference type="SUPFAM" id="SSF56784">
    <property type="entry name" value="HAD-like"/>
    <property type="match status" value="1"/>
</dbReference>
<dbReference type="CDD" id="cd02588">
    <property type="entry name" value="HAD_L2-DEX"/>
    <property type="match status" value="1"/>
</dbReference>
<dbReference type="InterPro" id="IPR006439">
    <property type="entry name" value="HAD-SF_hydro_IA"/>
</dbReference>
<proteinExistence type="inferred from homology"/>
<dbReference type="EMBL" id="ASGZ01000004">
    <property type="protein sequence ID" value="ESP89879.1"/>
    <property type="molecule type" value="Genomic_DNA"/>
</dbReference>
<dbReference type="SFLD" id="SFLDG01129">
    <property type="entry name" value="C1.5:_HAD__Beta-PGM__Phosphata"/>
    <property type="match status" value="1"/>
</dbReference>
<keyword evidence="4" id="KW-1185">Reference proteome</keyword>
<evidence type="ECO:0000313" key="4">
    <source>
        <dbReference type="Proteomes" id="UP000017840"/>
    </source>
</evidence>